<evidence type="ECO:0000313" key="4">
    <source>
        <dbReference type="EMBL" id="CAK7923105.1"/>
    </source>
</evidence>
<protein>
    <recommendedName>
        <fullName evidence="3">SCP domain-containing protein</fullName>
    </recommendedName>
</protein>
<feature type="compositionally biased region" description="Acidic residues" evidence="1">
    <location>
        <begin position="178"/>
        <end position="191"/>
    </location>
</feature>
<dbReference type="AlphaFoldDB" id="A0AAV1TLK9"/>
<evidence type="ECO:0000259" key="3">
    <source>
        <dbReference type="Pfam" id="PF00188"/>
    </source>
</evidence>
<name>A0AAV1TLK9_9STRA</name>
<comment type="caution">
    <text evidence="4">The sequence shown here is derived from an EMBL/GenBank/DDBJ whole genome shotgun (WGS) entry which is preliminary data.</text>
</comment>
<evidence type="ECO:0000313" key="5">
    <source>
        <dbReference type="Proteomes" id="UP001162060"/>
    </source>
</evidence>
<feature type="signal peptide" evidence="2">
    <location>
        <begin position="1"/>
        <end position="19"/>
    </location>
</feature>
<feature type="compositionally biased region" description="Low complexity" evidence="1">
    <location>
        <begin position="309"/>
        <end position="319"/>
    </location>
</feature>
<keyword evidence="2" id="KW-0732">Signal</keyword>
<dbReference type="InterPro" id="IPR035940">
    <property type="entry name" value="CAP_sf"/>
</dbReference>
<feature type="domain" description="SCP" evidence="3">
    <location>
        <begin position="41"/>
        <end position="158"/>
    </location>
</feature>
<feature type="region of interest" description="Disordered" evidence="1">
    <location>
        <begin position="164"/>
        <end position="351"/>
    </location>
</feature>
<accession>A0AAV1TLK9</accession>
<dbReference type="Proteomes" id="UP001162060">
    <property type="component" value="Unassembled WGS sequence"/>
</dbReference>
<dbReference type="InterPro" id="IPR014044">
    <property type="entry name" value="CAP_dom"/>
</dbReference>
<dbReference type="EMBL" id="CAKLBY020000067">
    <property type="protein sequence ID" value="CAK7923105.1"/>
    <property type="molecule type" value="Genomic_DNA"/>
</dbReference>
<dbReference type="Pfam" id="PF00188">
    <property type="entry name" value="CAP"/>
    <property type="match status" value="1"/>
</dbReference>
<reference evidence="4" key="1">
    <citation type="submission" date="2024-01" db="EMBL/GenBank/DDBJ databases">
        <authorList>
            <person name="Webb A."/>
        </authorList>
    </citation>
    <scope>NUCLEOTIDE SEQUENCE</scope>
    <source>
        <strain evidence="4">Pm1</strain>
    </source>
</reference>
<organism evidence="4 5">
    <name type="scientific">Peronospora matthiolae</name>
    <dbReference type="NCBI Taxonomy" id="2874970"/>
    <lineage>
        <taxon>Eukaryota</taxon>
        <taxon>Sar</taxon>
        <taxon>Stramenopiles</taxon>
        <taxon>Oomycota</taxon>
        <taxon>Peronosporomycetes</taxon>
        <taxon>Peronosporales</taxon>
        <taxon>Peronosporaceae</taxon>
        <taxon>Peronospora</taxon>
    </lineage>
</organism>
<evidence type="ECO:0000256" key="2">
    <source>
        <dbReference type="SAM" id="SignalP"/>
    </source>
</evidence>
<dbReference type="Gene3D" id="3.40.33.10">
    <property type="entry name" value="CAP"/>
    <property type="match status" value="1"/>
</dbReference>
<proteinExistence type="predicted"/>
<evidence type="ECO:0000256" key="1">
    <source>
        <dbReference type="SAM" id="MobiDB-lite"/>
    </source>
</evidence>
<dbReference type="CDD" id="cd05379">
    <property type="entry name" value="CAP_bacterial"/>
    <property type="match status" value="1"/>
</dbReference>
<sequence>MVSIPSALVIASVAAMATASAFHADSHHRTLQAVNFRQELLNEINAVRKTHKLPELCINNKLMYAAQDHANDMAEHNFVNSTSLNGTVPDVRAFKSGFVDNNVTETVGGGYKTASTIVAAWAETNHAHNTLLSDCNVMGPGYAFDRTKRLVHFWAVDYSTGTCGDGTAKGSSTSSSGSDDDDDEHESEDDENKEKSRDSSGDSDENVPLPAAPPAEDAKTPVGSPPAVDDKTGSTPAIPTKPADLKTPIDPGTVHAASGNPPAPPSAEAPATDPPATEEEARSSESLIKPVTPVAPAKPTGPVAPAKPTVPVGTTSTTPKDPAGAKPTAPGSLPPAAAPLAVDPAAAALIT</sequence>
<feature type="compositionally biased region" description="Low complexity" evidence="1">
    <location>
        <begin position="338"/>
        <end position="351"/>
    </location>
</feature>
<dbReference type="SUPFAM" id="SSF55797">
    <property type="entry name" value="PR-1-like"/>
    <property type="match status" value="1"/>
</dbReference>
<dbReference type="PANTHER" id="PTHR31157:SF1">
    <property type="entry name" value="SCP DOMAIN-CONTAINING PROTEIN"/>
    <property type="match status" value="1"/>
</dbReference>
<dbReference type="PANTHER" id="PTHR31157">
    <property type="entry name" value="SCP DOMAIN-CONTAINING PROTEIN"/>
    <property type="match status" value="1"/>
</dbReference>
<feature type="chain" id="PRO_5043393443" description="SCP domain-containing protein" evidence="2">
    <location>
        <begin position="20"/>
        <end position="351"/>
    </location>
</feature>
<gene>
    <name evidence="4" type="ORF">PM001_LOCUS8255</name>
</gene>